<evidence type="ECO:0000313" key="1">
    <source>
        <dbReference type="EMBL" id="CAZ81353.1"/>
    </source>
</evidence>
<sequence>MVVTQYRNVSINRLAFFMTPMLTESSTTPLTSLQIVGLFLHSTSIPYRIPLPGLHIHRSTWATAVRTTGMCWLSTLEPNNRHQSARTEKFGGVGGLVFGRKGVSGGEGVVKVESIGLSCFTVGIRGGRGVPEASGGVL</sequence>
<protein>
    <submittedName>
        <fullName evidence="1">(Perigord truffle) hypothetical protein</fullName>
    </submittedName>
</protein>
<dbReference type="GeneID" id="9187051"/>
<dbReference type="Proteomes" id="UP000006911">
    <property type="component" value="Unassembled WGS sequence"/>
</dbReference>
<dbReference type="HOGENOM" id="CLU_1856744_0_0_1"/>
<name>D5GA10_TUBMM</name>
<dbReference type="InParanoid" id="D5GA10"/>
<dbReference type="RefSeq" id="XP_002837162.1">
    <property type="nucleotide sequence ID" value="XM_002837116.1"/>
</dbReference>
<dbReference type="KEGG" id="tml:GSTUM_00003485001"/>
<evidence type="ECO:0000313" key="2">
    <source>
        <dbReference type="Proteomes" id="UP000006911"/>
    </source>
</evidence>
<accession>D5GA10</accession>
<dbReference type="AlphaFoldDB" id="D5GA10"/>
<dbReference type="EMBL" id="FN430068">
    <property type="protein sequence ID" value="CAZ81353.1"/>
    <property type="molecule type" value="Genomic_DNA"/>
</dbReference>
<gene>
    <name evidence="1" type="ORF">GSTUM_00003485001</name>
</gene>
<keyword evidence="2" id="KW-1185">Reference proteome</keyword>
<reference evidence="1 2" key="1">
    <citation type="journal article" date="2010" name="Nature">
        <title>Perigord black truffle genome uncovers evolutionary origins and mechanisms of symbiosis.</title>
        <authorList>
            <person name="Martin F."/>
            <person name="Kohler A."/>
            <person name="Murat C."/>
            <person name="Balestrini R."/>
            <person name="Coutinho P.M."/>
            <person name="Jaillon O."/>
            <person name="Montanini B."/>
            <person name="Morin E."/>
            <person name="Noel B."/>
            <person name="Percudani R."/>
            <person name="Porcel B."/>
            <person name="Rubini A."/>
            <person name="Amicucci A."/>
            <person name="Amselem J."/>
            <person name="Anthouard V."/>
            <person name="Arcioni S."/>
            <person name="Artiguenave F."/>
            <person name="Aury J.M."/>
            <person name="Ballario P."/>
            <person name="Bolchi A."/>
            <person name="Brenna A."/>
            <person name="Brun A."/>
            <person name="Buee M."/>
            <person name="Cantarel B."/>
            <person name="Chevalier G."/>
            <person name="Couloux A."/>
            <person name="Da Silva C."/>
            <person name="Denoeud F."/>
            <person name="Duplessis S."/>
            <person name="Ghignone S."/>
            <person name="Hilselberger B."/>
            <person name="Iotti M."/>
            <person name="Marcais B."/>
            <person name="Mello A."/>
            <person name="Miranda M."/>
            <person name="Pacioni G."/>
            <person name="Quesneville H."/>
            <person name="Riccioni C."/>
            <person name="Ruotolo R."/>
            <person name="Splivallo R."/>
            <person name="Stocchi V."/>
            <person name="Tisserant E."/>
            <person name="Viscomi A.R."/>
            <person name="Zambonelli A."/>
            <person name="Zampieri E."/>
            <person name="Henrissat B."/>
            <person name="Lebrun M.H."/>
            <person name="Paolocci F."/>
            <person name="Bonfante P."/>
            <person name="Ottonello S."/>
            <person name="Wincker P."/>
        </authorList>
    </citation>
    <scope>NUCLEOTIDE SEQUENCE [LARGE SCALE GENOMIC DNA]</scope>
    <source>
        <strain evidence="1 2">Mel28</strain>
    </source>
</reference>
<proteinExistence type="predicted"/>
<organism evidence="1 2">
    <name type="scientific">Tuber melanosporum (strain Mel28)</name>
    <name type="common">Perigord black truffle</name>
    <dbReference type="NCBI Taxonomy" id="656061"/>
    <lineage>
        <taxon>Eukaryota</taxon>
        <taxon>Fungi</taxon>
        <taxon>Dikarya</taxon>
        <taxon>Ascomycota</taxon>
        <taxon>Pezizomycotina</taxon>
        <taxon>Pezizomycetes</taxon>
        <taxon>Pezizales</taxon>
        <taxon>Tuberaceae</taxon>
        <taxon>Tuber</taxon>
    </lineage>
</organism>